<protein>
    <recommendedName>
        <fullName evidence="4">SH3 domain-containing protein</fullName>
    </recommendedName>
</protein>
<name>A0ABZ2QNY4_9ACTN</name>
<evidence type="ECO:0000313" key="2">
    <source>
        <dbReference type="EMBL" id="WXK78236.1"/>
    </source>
</evidence>
<evidence type="ECO:0008006" key="4">
    <source>
        <dbReference type="Google" id="ProtNLM"/>
    </source>
</evidence>
<dbReference type="Proteomes" id="UP001626628">
    <property type="component" value="Chromosome"/>
</dbReference>
<dbReference type="RefSeq" id="WP_407287157.1">
    <property type="nucleotide sequence ID" value="NZ_CP147982.1"/>
</dbReference>
<feature type="chain" id="PRO_5046135257" description="SH3 domain-containing protein" evidence="1">
    <location>
        <begin position="31"/>
        <end position="123"/>
    </location>
</feature>
<accession>A0ABZ2QNY4</accession>
<proteinExistence type="predicted"/>
<feature type="signal peptide" evidence="1">
    <location>
        <begin position="1"/>
        <end position="30"/>
    </location>
</feature>
<gene>
    <name evidence="2" type="ORF">WAB15_20795</name>
</gene>
<reference evidence="2 3" key="1">
    <citation type="submission" date="2024-03" db="EMBL/GenBank/DDBJ databases">
        <title>The complete genome of Streptomyces sirii sp.nov.</title>
        <authorList>
            <person name="Zakalyukina Y.V."/>
            <person name="Belik A.R."/>
            <person name="Biryukov M.V."/>
            <person name="Baturina O.A."/>
            <person name="Kabilov M.R."/>
        </authorList>
    </citation>
    <scope>NUCLEOTIDE SEQUENCE [LARGE SCALE GENOMIC DNA]</scope>
    <source>
        <strain evidence="2 3">BP-8</strain>
    </source>
</reference>
<dbReference type="EMBL" id="CP147982">
    <property type="protein sequence ID" value="WXK78236.1"/>
    <property type="molecule type" value="Genomic_DNA"/>
</dbReference>
<organism evidence="2 3">
    <name type="scientific">Streptomyces sirii</name>
    <dbReference type="NCBI Taxonomy" id="3127701"/>
    <lineage>
        <taxon>Bacteria</taxon>
        <taxon>Bacillati</taxon>
        <taxon>Actinomycetota</taxon>
        <taxon>Actinomycetes</taxon>
        <taxon>Kitasatosporales</taxon>
        <taxon>Streptomycetaceae</taxon>
        <taxon>Streptomyces</taxon>
    </lineage>
</organism>
<evidence type="ECO:0000313" key="3">
    <source>
        <dbReference type="Proteomes" id="UP001626628"/>
    </source>
</evidence>
<dbReference type="Gene3D" id="2.30.30.40">
    <property type="entry name" value="SH3 Domains"/>
    <property type="match status" value="1"/>
</dbReference>
<keyword evidence="1" id="KW-0732">Signal</keyword>
<sequence length="123" mass="13318">MTQKFKKRIGIAVAAAALASATAASGIASANAPSLATARHGQVGKQETIHGKVLEELKMRKMPDKSFPVVGLLGKGAHVYVDDRSTGGWYTACGHRDNRWYHANNGWDNTWGWVAATCVKFNY</sequence>
<evidence type="ECO:0000256" key="1">
    <source>
        <dbReference type="SAM" id="SignalP"/>
    </source>
</evidence>
<keyword evidence="3" id="KW-1185">Reference proteome</keyword>